<organism evidence="4 5">
    <name type="scientific">Actinomadura algeriensis</name>
    <dbReference type="NCBI Taxonomy" id="1679523"/>
    <lineage>
        <taxon>Bacteria</taxon>
        <taxon>Bacillati</taxon>
        <taxon>Actinomycetota</taxon>
        <taxon>Actinomycetes</taxon>
        <taxon>Streptosporangiales</taxon>
        <taxon>Thermomonosporaceae</taxon>
        <taxon>Actinomadura</taxon>
    </lineage>
</organism>
<dbReference type="Gene3D" id="3.40.50.10470">
    <property type="entry name" value="Translation initiation factor eif-2b, domain 2"/>
    <property type="match status" value="1"/>
</dbReference>
<feature type="binding site" evidence="2">
    <location>
        <begin position="48"/>
        <end position="50"/>
    </location>
    <ligand>
        <name>substrate</name>
    </ligand>
</feature>
<dbReference type="HAMAP" id="MF_01678">
    <property type="entry name" value="Salvage_MtnA"/>
    <property type="match status" value="1"/>
</dbReference>
<dbReference type="SUPFAM" id="SSF100950">
    <property type="entry name" value="NagB/RpiA/CoA transferase-like"/>
    <property type="match status" value="1"/>
</dbReference>
<name>A0ABR9K3L8_9ACTN</name>
<feature type="binding site" evidence="2">
    <location>
        <position position="193"/>
    </location>
    <ligand>
        <name>substrate</name>
    </ligand>
</feature>
<feature type="site" description="Transition state stabilizer" evidence="2">
    <location>
        <position position="154"/>
    </location>
</feature>
<comment type="function">
    <text evidence="2">Catalyzes the interconversion of methylthioribose-1-phosphate (MTR-1-P) into methylthioribulose-1-phosphate (MTRu-1-P).</text>
</comment>
<evidence type="ECO:0000313" key="4">
    <source>
        <dbReference type="EMBL" id="MBE1537283.1"/>
    </source>
</evidence>
<evidence type="ECO:0000256" key="1">
    <source>
        <dbReference type="ARBA" id="ARBA00023235"/>
    </source>
</evidence>
<dbReference type="PANTHER" id="PTHR43475">
    <property type="entry name" value="METHYLTHIORIBOSE-1-PHOSPHATE ISOMERASE"/>
    <property type="match status" value="1"/>
</dbReference>
<dbReference type="NCBIfam" id="NF004326">
    <property type="entry name" value="PRK05720.1"/>
    <property type="match status" value="1"/>
</dbReference>
<evidence type="ECO:0000256" key="3">
    <source>
        <dbReference type="SAM" id="MobiDB-lite"/>
    </source>
</evidence>
<dbReference type="PANTHER" id="PTHR43475:SF1">
    <property type="entry name" value="METHYLTHIORIBOSE-1-PHOSPHATE ISOMERASE"/>
    <property type="match status" value="1"/>
</dbReference>
<dbReference type="InterPro" id="IPR027363">
    <property type="entry name" value="M1Pi_N"/>
</dbReference>
<keyword evidence="1 2" id="KW-0413">Isomerase</keyword>
<dbReference type="Proteomes" id="UP000627838">
    <property type="component" value="Unassembled WGS sequence"/>
</dbReference>
<comment type="caution">
    <text evidence="4">The sequence shown here is derived from an EMBL/GenBank/DDBJ whole genome shotgun (WGS) entry which is preliminary data.</text>
</comment>
<dbReference type="Gene3D" id="1.20.120.420">
    <property type="entry name" value="translation initiation factor eif-2b, domain 1"/>
    <property type="match status" value="1"/>
</dbReference>
<feature type="binding site" evidence="2">
    <location>
        <position position="89"/>
    </location>
    <ligand>
        <name>substrate</name>
    </ligand>
</feature>
<dbReference type="Pfam" id="PF01008">
    <property type="entry name" value="IF-2B"/>
    <property type="match status" value="1"/>
</dbReference>
<feature type="region of interest" description="Disordered" evidence="3">
    <location>
        <begin position="333"/>
        <end position="354"/>
    </location>
</feature>
<comment type="catalytic activity">
    <reaction evidence="2">
        <text>5-(methylsulfanyl)-alpha-D-ribose 1-phosphate = 5-(methylsulfanyl)-D-ribulose 1-phosphate</text>
        <dbReference type="Rhea" id="RHEA:19989"/>
        <dbReference type="ChEBI" id="CHEBI:58533"/>
        <dbReference type="ChEBI" id="CHEBI:58548"/>
        <dbReference type="EC" id="5.3.1.23"/>
    </reaction>
</comment>
<proteinExistence type="inferred from homology"/>
<dbReference type="NCBIfam" id="TIGR00512">
    <property type="entry name" value="salvage_mtnA"/>
    <property type="match status" value="1"/>
</dbReference>
<keyword evidence="5" id="KW-1185">Reference proteome</keyword>
<dbReference type="EC" id="5.3.1.23" evidence="2"/>
<dbReference type="RefSeq" id="WP_192763187.1">
    <property type="nucleotide sequence ID" value="NZ_JADBDZ010000001.1"/>
</dbReference>
<sequence>MTTDVRTIAWTGDALRLLDQTVLPARVEYLEVRDVGALVDAIRRLVVRGAPALGVAGAFGVAIAVRQAVREGWDDAERDAAIARVREARPTAVNLAAGVDRVLPRVPEGAAAVAAEAQAVLDEDVRANRAIGAHGADWLAARCPGRPLRLLTHCNAGALATAGWGTALGVVRELHARDRVELVYADETRPLLQGARLTAWELRESGIPCLVQADAAAPSTIMRGLVDAAVIGADRIAANGDTANKVGSLGVALACAAAGIPLLVAAPWSTIDRATRSGGDIPIEERAAEEILAFGGTRTVPEGVAAFNPAFDVTPARLVTALATETGVLEVSAGAVPGSRPQVGEPLTERPAHL</sequence>
<accession>A0ABR9K3L8</accession>
<dbReference type="InterPro" id="IPR005251">
    <property type="entry name" value="IF-M1Pi"/>
</dbReference>
<dbReference type="InterPro" id="IPR000649">
    <property type="entry name" value="IF-2B-related"/>
</dbReference>
<evidence type="ECO:0000256" key="2">
    <source>
        <dbReference type="HAMAP-Rule" id="MF_01678"/>
    </source>
</evidence>
<reference evidence="4 5" key="1">
    <citation type="submission" date="2020-10" db="EMBL/GenBank/DDBJ databases">
        <title>Sequencing the genomes of 1000 actinobacteria strains.</title>
        <authorList>
            <person name="Klenk H.-P."/>
        </authorList>
    </citation>
    <scope>NUCLEOTIDE SEQUENCE [LARGE SCALE GENOMIC DNA]</scope>
    <source>
        <strain evidence="4 5">DSM 46744</strain>
    </source>
</reference>
<feature type="binding site" evidence="2">
    <location>
        <begin position="244"/>
        <end position="245"/>
    </location>
    <ligand>
        <name>substrate</name>
    </ligand>
</feature>
<dbReference type="InterPro" id="IPR037171">
    <property type="entry name" value="NagB/RpiA_transferase-like"/>
</dbReference>
<dbReference type="InterPro" id="IPR011559">
    <property type="entry name" value="Initiation_fac_2B_a/b/d"/>
</dbReference>
<dbReference type="InterPro" id="IPR042529">
    <property type="entry name" value="IF_2B-like_C"/>
</dbReference>
<evidence type="ECO:0000313" key="5">
    <source>
        <dbReference type="Proteomes" id="UP000627838"/>
    </source>
</evidence>
<dbReference type="GO" id="GO:0046523">
    <property type="term" value="F:S-methyl-5-thioribose-1-phosphate isomerase activity"/>
    <property type="evidence" value="ECO:0007669"/>
    <property type="project" value="UniProtKB-EC"/>
</dbReference>
<gene>
    <name evidence="2" type="primary">mtnA</name>
    <name evidence="4" type="ORF">H4W34_007116</name>
</gene>
<protein>
    <recommendedName>
        <fullName evidence="2">Methylthioribose-1-phosphate isomerase</fullName>
        <shortName evidence="2">M1Pi</shortName>
        <shortName evidence="2">MTR-1-P isomerase</shortName>
        <ecNumber evidence="2">5.3.1.23</ecNumber>
    </recommendedName>
    <alternativeName>
        <fullName evidence="2">S-methyl-5-thioribose-1-phosphate isomerase</fullName>
    </alternativeName>
</protein>
<comment type="pathway">
    <text evidence="2">Amino-acid biosynthesis; L-methionine biosynthesis via salvage pathway; L-methionine from S-methyl-5-thio-alpha-D-ribose 1-phosphate: step 1/6.</text>
</comment>
<keyword evidence="2" id="KW-0486">Methionine biosynthesis</keyword>
<dbReference type="NCBIfam" id="TIGR00524">
    <property type="entry name" value="eIF-2B_rel"/>
    <property type="match status" value="1"/>
</dbReference>
<comment type="similarity">
    <text evidence="2">Belongs to the EIF-2B alpha/beta/delta subunits family. MtnA subfamily.</text>
</comment>
<keyword evidence="2" id="KW-0028">Amino-acid biosynthesis</keyword>
<dbReference type="EMBL" id="JADBDZ010000001">
    <property type="protein sequence ID" value="MBE1537283.1"/>
    <property type="molecule type" value="Genomic_DNA"/>
</dbReference>
<feature type="active site" description="Proton donor" evidence="2">
    <location>
        <position position="234"/>
    </location>
</feature>